<name>A0A6G0XFR3_9STRA</name>
<reference evidence="4 5" key="1">
    <citation type="submission" date="2019-07" db="EMBL/GenBank/DDBJ databases">
        <title>Genomics analysis of Aphanomyces spp. identifies a new class of oomycete effector associated with host adaptation.</title>
        <authorList>
            <person name="Gaulin E."/>
        </authorList>
    </citation>
    <scope>NUCLEOTIDE SEQUENCE [LARGE SCALE GENOMIC DNA]</scope>
    <source>
        <strain evidence="4 5">ATCC 201684</strain>
    </source>
</reference>
<dbReference type="GO" id="GO:0004531">
    <property type="term" value="F:deoxyribonuclease II activity"/>
    <property type="evidence" value="ECO:0007669"/>
    <property type="project" value="InterPro"/>
</dbReference>
<keyword evidence="5" id="KW-1185">Reference proteome</keyword>
<keyword evidence="3" id="KW-0732">Signal</keyword>
<dbReference type="EMBL" id="VJMJ01000067">
    <property type="protein sequence ID" value="KAF0739031.1"/>
    <property type="molecule type" value="Genomic_DNA"/>
</dbReference>
<evidence type="ECO:0000256" key="1">
    <source>
        <dbReference type="ARBA" id="ARBA00007527"/>
    </source>
</evidence>
<dbReference type="PANTHER" id="PTHR10858">
    <property type="entry name" value="DEOXYRIBONUCLEASE II"/>
    <property type="match status" value="1"/>
</dbReference>
<dbReference type="Pfam" id="PF03265">
    <property type="entry name" value="DNase_II"/>
    <property type="match status" value="1"/>
</dbReference>
<comment type="similarity">
    <text evidence="1">Belongs to the DNase II family.</text>
</comment>
<protein>
    <submittedName>
        <fullName evidence="4">Uncharacterized protein</fullName>
    </submittedName>
</protein>
<proteinExistence type="inferred from homology"/>
<evidence type="ECO:0000313" key="5">
    <source>
        <dbReference type="Proteomes" id="UP000481153"/>
    </source>
</evidence>
<gene>
    <name evidence="4" type="ORF">Ae201684_005216</name>
</gene>
<dbReference type="VEuPathDB" id="FungiDB:AeMF1_013382"/>
<evidence type="ECO:0000313" key="4">
    <source>
        <dbReference type="EMBL" id="KAF0739031.1"/>
    </source>
</evidence>
<dbReference type="InterPro" id="IPR004947">
    <property type="entry name" value="DNase_II"/>
</dbReference>
<evidence type="ECO:0000256" key="3">
    <source>
        <dbReference type="SAM" id="SignalP"/>
    </source>
</evidence>
<dbReference type="PANTHER" id="PTHR10858:SF23">
    <property type="entry name" value="DEOXYRIBONUCLEASE II"/>
    <property type="match status" value="1"/>
</dbReference>
<dbReference type="AlphaFoldDB" id="A0A6G0XFR3"/>
<keyword evidence="2" id="KW-0378">Hydrolase</keyword>
<accession>A0A6G0XFR3</accession>
<dbReference type="Proteomes" id="UP000481153">
    <property type="component" value="Unassembled WGS sequence"/>
</dbReference>
<comment type="caution">
    <text evidence="4">The sequence shown here is derived from an EMBL/GenBank/DDBJ whole genome shotgun (WGS) entry which is preliminary data.</text>
</comment>
<organism evidence="4 5">
    <name type="scientific">Aphanomyces euteiches</name>
    <dbReference type="NCBI Taxonomy" id="100861"/>
    <lineage>
        <taxon>Eukaryota</taxon>
        <taxon>Sar</taxon>
        <taxon>Stramenopiles</taxon>
        <taxon>Oomycota</taxon>
        <taxon>Saprolegniomycetes</taxon>
        <taxon>Saprolegniales</taxon>
        <taxon>Verrucalvaceae</taxon>
        <taxon>Aphanomyces</taxon>
    </lineage>
</organism>
<feature type="chain" id="PRO_5026345963" evidence="3">
    <location>
        <begin position="20"/>
        <end position="510"/>
    </location>
</feature>
<sequence length="510" mass="55842">MLVSVLVGSILLLGQGALGELFALDGQGNPVSWWFVLKLPWQTRNAKGEYIDTPCDCPRPDCSNVNVEIQDERKFGLCYLYADANNSTLRYFRDVGFDCLGQGGNDPVSQTLRAGKNATYWAYFNDQYNGIAEKQDKKRTCSADDGFNAHAKGAVAFEADTGGFILQTSTPNFPDPTIASSDEQDDFVRLGCQHDNNVEYSQHLFAMSVGSDGIDLVGNAWHSARLCSANHYDDMVEMLASPALRQNKEHAVADALVNAEAVEKPSINVTFTTKGSRKVSISAVVKNKQSEVPPWAMVASAFESDLSVASWWDEGYGIPTLCDGDKYDSTPHNFCLTNNPIALRQDGTFPYNVENLMEASLTLPSKSKLSWSLRGGRVRDGNHGKWALATPRHGQSSGLSIFGDMNMEGYPCSKTCSGSQGGRGGSFYGIQDADLHKSLVELITDVCKCSPTESSTDTFVQFRMCSHGCIHKIESFFTPEELPLVSNSSSSFWGHRCPIRHVIYDEVASA</sequence>
<evidence type="ECO:0000256" key="2">
    <source>
        <dbReference type="ARBA" id="ARBA00022801"/>
    </source>
</evidence>
<feature type="signal peptide" evidence="3">
    <location>
        <begin position="1"/>
        <end position="19"/>
    </location>
</feature>